<organism evidence="2 3">
    <name type="scientific">Mugilogobius chulae</name>
    <name type="common">yellowstripe goby</name>
    <dbReference type="NCBI Taxonomy" id="88201"/>
    <lineage>
        <taxon>Eukaryota</taxon>
        <taxon>Metazoa</taxon>
        <taxon>Chordata</taxon>
        <taxon>Craniata</taxon>
        <taxon>Vertebrata</taxon>
        <taxon>Euteleostomi</taxon>
        <taxon>Actinopterygii</taxon>
        <taxon>Neopterygii</taxon>
        <taxon>Teleostei</taxon>
        <taxon>Neoteleostei</taxon>
        <taxon>Acanthomorphata</taxon>
        <taxon>Gobiaria</taxon>
        <taxon>Gobiiformes</taxon>
        <taxon>Gobioidei</taxon>
        <taxon>Gobiidae</taxon>
        <taxon>Gobionellinae</taxon>
        <taxon>Mugilogobius</taxon>
    </lineage>
</organism>
<dbReference type="Proteomes" id="UP001460270">
    <property type="component" value="Unassembled WGS sequence"/>
</dbReference>
<feature type="compositionally biased region" description="Low complexity" evidence="1">
    <location>
        <begin position="42"/>
        <end position="57"/>
    </location>
</feature>
<accession>A0AAW0MN29</accession>
<reference evidence="3" key="1">
    <citation type="submission" date="2024-04" db="EMBL/GenBank/DDBJ databases">
        <title>Salinicola lusitanus LLJ914,a marine bacterium isolated from the Okinawa Trough.</title>
        <authorList>
            <person name="Li J."/>
        </authorList>
    </citation>
    <scope>NUCLEOTIDE SEQUENCE [LARGE SCALE GENOMIC DNA]</scope>
</reference>
<feature type="region of interest" description="Disordered" evidence="1">
    <location>
        <begin position="1"/>
        <end position="24"/>
    </location>
</feature>
<sequence length="174" mass="18579">MGSPPPSSCHLHLSRQSPPCGPREEPACFCCCSAATAKSLKSPDASASAQSESPSSDTKADPKCPLPPANSSALRHAGPVPPPGSFPPPGMPPPFMPPPPHMMPGGPMFPPDRFGMPMPPFPPRGPPFPDPAWTWDPSDRDSDRRLSDRGGRTCYLFFLNPSLPKGHLLLERLL</sequence>
<proteinExistence type="predicted"/>
<comment type="caution">
    <text evidence="2">The sequence shown here is derived from an EMBL/GenBank/DDBJ whole genome shotgun (WGS) entry which is preliminary data.</text>
</comment>
<evidence type="ECO:0000313" key="2">
    <source>
        <dbReference type="EMBL" id="KAK7882187.1"/>
    </source>
</evidence>
<protein>
    <submittedName>
        <fullName evidence="2">Uncharacterized protein</fullName>
    </submittedName>
</protein>
<feature type="compositionally biased region" description="Pro residues" evidence="1">
    <location>
        <begin position="117"/>
        <end position="130"/>
    </location>
</feature>
<name>A0AAW0MN29_9GOBI</name>
<feature type="compositionally biased region" description="Basic and acidic residues" evidence="1">
    <location>
        <begin position="137"/>
        <end position="147"/>
    </location>
</feature>
<evidence type="ECO:0000313" key="3">
    <source>
        <dbReference type="Proteomes" id="UP001460270"/>
    </source>
</evidence>
<evidence type="ECO:0000256" key="1">
    <source>
        <dbReference type="SAM" id="MobiDB-lite"/>
    </source>
</evidence>
<dbReference type="EMBL" id="JBBPFD010000021">
    <property type="protein sequence ID" value="KAK7882187.1"/>
    <property type="molecule type" value="Genomic_DNA"/>
</dbReference>
<dbReference type="AlphaFoldDB" id="A0AAW0MN29"/>
<keyword evidence="3" id="KW-1185">Reference proteome</keyword>
<feature type="region of interest" description="Disordered" evidence="1">
    <location>
        <begin position="39"/>
        <end position="147"/>
    </location>
</feature>
<feature type="compositionally biased region" description="Pro residues" evidence="1">
    <location>
        <begin position="79"/>
        <end position="110"/>
    </location>
</feature>
<gene>
    <name evidence="2" type="ORF">WMY93_028361</name>
</gene>